<dbReference type="AlphaFoldDB" id="A0A916UD13"/>
<proteinExistence type="predicted"/>
<dbReference type="Proteomes" id="UP000637423">
    <property type="component" value="Unassembled WGS sequence"/>
</dbReference>
<evidence type="ECO:0000313" key="3">
    <source>
        <dbReference type="EMBL" id="GGC66544.1"/>
    </source>
</evidence>
<evidence type="ECO:0000313" key="4">
    <source>
        <dbReference type="Proteomes" id="UP000637423"/>
    </source>
</evidence>
<reference evidence="3" key="1">
    <citation type="journal article" date="2014" name="Int. J. Syst. Evol. Microbiol.">
        <title>Complete genome sequence of Corynebacterium casei LMG S-19264T (=DSM 44701T), isolated from a smear-ripened cheese.</title>
        <authorList>
            <consortium name="US DOE Joint Genome Institute (JGI-PGF)"/>
            <person name="Walter F."/>
            <person name="Albersmeier A."/>
            <person name="Kalinowski J."/>
            <person name="Ruckert C."/>
        </authorList>
    </citation>
    <scope>NUCLEOTIDE SEQUENCE</scope>
    <source>
        <strain evidence="3">CGMCC 1.10998</strain>
    </source>
</reference>
<feature type="transmembrane region" description="Helical" evidence="1">
    <location>
        <begin position="134"/>
        <end position="154"/>
    </location>
</feature>
<keyword evidence="4" id="KW-1185">Reference proteome</keyword>
<keyword evidence="1" id="KW-0472">Membrane</keyword>
<dbReference type="InterPro" id="IPR013424">
    <property type="entry name" value="Ice-binding_C"/>
</dbReference>
<dbReference type="EMBL" id="BMED01000001">
    <property type="protein sequence ID" value="GGC66544.1"/>
    <property type="molecule type" value="Genomic_DNA"/>
</dbReference>
<protein>
    <recommendedName>
        <fullName evidence="2">Ice-binding protein C-terminal domain-containing protein</fullName>
    </recommendedName>
</protein>
<accession>A0A916UD13</accession>
<sequence>MALASFGASASVLTGDTVTITFNPNVYTQSFTVGAGDDLVLQNFHYDLNGGVNGDRFTFTSTPQSGTFAGSSSFTLSGLDFTDGSLLTGFNLISDSLSNFSFTTTAHSITFNYSNSSAPIGTVIDGIFLTSNAVPLPGTLPLLLLGLGALGFGLRSRRALGTARAA</sequence>
<organism evidence="3 4">
    <name type="scientific">Undibacterium terreum</name>
    <dbReference type="NCBI Taxonomy" id="1224302"/>
    <lineage>
        <taxon>Bacteria</taxon>
        <taxon>Pseudomonadati</taxon>
        <taxon>Pseudomonadota</taxon>
        <taxon>Betaproteobacteria</taxon>
        <taxon>Burkholderiales</taxon>
        <taxon>Oxalobacteraceae</taxon>
        <taxon>Undibacterium</taxon>
    </lineage>
</organism>
<evidence type="ECO:0000259" key="2">
    <source>
        <dbReference type="Pfam" id="PF07589"/>
    </source>
</evidence>
<reference evidence="3" key="2">
    <citation type="submission" date="2020-09" db="EMBL/GenBank/DDBJ databases">
        <authorList>
            <person name="Sun Q."/>
            <person name="Zhou Y."/>
        </authorList>
    </citation>
    <scope>NUCLEOTIDE SEQUENCE</scope>
    <source>
        <strain evidence="3">CGMCC 1.10998</strain>
    </source>
</reference>
<feature type="domain" description="Ice-binding protein C-terminal" evidence="2">
    <location>
        <begin position="133"/>
        <end position="158"/>
    </location>
</feature>
<keyword evidence="1" id="KW-0812">Transmembrane</keyword>
<evidence type="ECO:0000256" key="1">
    <source>
        <dbReference type="SAM" id="Phobius"/>
    </source>
</evidence>
<dbReference type="Pfam" id="PF07589">
    <property type="entry name" value="PEP-CTERM"/>
    <property type="match status" value="1"/>
</dbReference>
<gene>
    <name evidence="3" type="ORF">GCM10011396_12050</name>
</gene>
<comment type="caution">
    <text evidence="3">The sequence shown here is derived from an EMBL/GenBank/DDBJ whole genome shotgun (WGS) entry which is preliminary data.</text>
</comment>
<keyword evidence="1" id="KW-1133">Transmembrane helix</keyword>
<name>A0A916UD13_9BURK</name>